<dbReference type="Proteomes" id="UP001177023">
    <property type="component" value="Unassembled WGS sequence"/>
</dbReference>
<organism evidence="3 4">
    <name type="scientific">Mesorhabditis spiculigera</name>
    <dbReference type="NCBI Taxonomy" id="96644"/>
    <lineage>
        <taxon>Eukaryota</taxon>
        <taxon>Metazoa</taxon>
        <taxon>Ecdysozoa</taxon>
        <taxon>Nematoda</taxon>
        <taxon>Chromadorea</taxon>
        <taxon>Rhabditida</taxon>
        <taxon>Rhabditina</taxon>
        <taxon>Rhabditomorpha</taxon>
        <taxon>Rhabditoidea</taxon>
        <taxon>Rhabditidae</taxon>
        <taxon>Mesorhabditinae</taxon>
        <taxon>Mesorhabditis</taxon>
    </lineage>
</organism>
<dbReference type="EMBL" id="CATQJA010001161">
    <property type="protein sequence ID" value="CAJ0566080.1"/>
    <property type="molecule type" value="Genomic_DNA"/>
</dbReference>
<keyword evidence="2" id="KW-0472">Membrane</keyword>
<reference evidence="3" key="1">
    <citation type="submission" date="2023-06" db="EMBL/GenBank/DDBJ databases">
        <authorList>
            <person name="Delattre M."/>
        </authorList>
    </citation>
    <scope>NUCLEOTIDE SEQUENCE</scope>
    <source>
        <strain evidence="3">AF72</strain>
    </source>
</reference>
<feature type="non-terminal residue" evidence="3">
    <location>
        <position position="190"/>
    </location>
</feature>
<gene>
    <name evidence="3" type="ORF">MSPICULIGERA_LOCUS4696</name>
</gene>
<comment type="caution">
    <text evidence="3">The sequence shown here is derived from an EMBL/GenBank/DDBJ whole genome shotgun (WGS) entry which is preliminary data.</text>
</comment>
<protein>
    <submittedName>
        <fullName evidence="3">Uncharacterized protein</fullName>
    </submittedName>
</protein>
<evidence type="ECO:0000313" key="3">
    <source>
        <dbReference type="EMBL" id="CAJ0566080.1"/>
    </source>
</evidence>
<feature type="region of interest" description="Disordered" evidence="1">
    <location>
        <begin position="153"/>
        <end position="190"/>
    </location>
</feature>
<feature type="compositionally biased region" description="Low complexity" evidence="1">
    <location>
        <begin position="82"/>
        <end position="96"/>
    </location>
</feature>
<name>A0AA36FT21_9BILA</name>
<feature type="region of interest" description="Disordered" evidence="1">
    <location>
        <begin position="81"/>
        <end position="104"/>
    </location>
</feature>
<sequence>MGCWRYGWKRAGSTFCYNATAVWHDLGDWPEEPIELDVQASDSIQWLVNFYLDEQPDRRNRIGNDQLVERSSDFKYQEKWLPTTTSTTTTTTTTEPEPTESEEDKLRHQLAIEQADAAYYRFMLLFISFAVAVAILGTSHYIKYRTEVKGQRLYGPHPTVNKTPPSTPAPKPEEPPKSVYVPPSSNDAPL</sequence>
<keyword evidence="2" id="KW-1133">Transmembrane helix</keyword>
<dbReference type="AlphaFoldDB" id="A0AA36FT21"/>
<keyword evidence="2" id="KW-0812">Transmembrane</keyword>
<evidence type="ECO:0000256" key="1">
    <source>
        <dbReference type="SAM" id="MobiDB-lite"/>
    </source>
</evidence>
<evidence type="ECO:0000256" key="2">
    <source>
        <dbReference type="SAM" id="Phobius"/>
    </source>
</evidence>
<feature type="transmembrane region" description="Helical" evidence="2">
    <location>
        <begin position="118"/>
        <end position="142"/>
    </location>
</feature>
<evidence type="ECO:0000313" key="4">
    <source>
        <dbReference type="Proteomes" id="UP001177023"/>
    </source>
</evidence>
<proteinExistence type="predicted"/>
<accession>A0AA36FT21</accession>
<keyword evidence="4" id="KW-1185">Reference proteome</keyword>